<keyword evidence="5 15" id="KW-0378">Hydrolase</keyword>
<feature type="binding site" evidence="11">
    <location>
        <position position="278"/>
    </location>
    <ligand>
        <name>Zn(2+)</name>
        <dbReference type="ChEBI" id="CHEBI:29105"/>
        <label>2</label>
        <note>catalytic</note>
    </ligand>
</feature>
<dbReference type="Gramene" id="mRNA:HanXRQr2_Chr13g0613451">
    <property type="protein sequence ID" value="CDS:HanXRQr2_Chr13g0613451.1"/>
    <property type="gene ID" value="HanXRQr2_Chr13g0613451"/>
</dbReference>
<evidence type="ECO:0000256" key="10">
    <source>
        <dbReference type="PIRSR" id="PIRSR621190-1"/>
    </source>
</evidence>
<evidence type="ECO:0000256" key="3">
    <source>
        <dbReference type="ARBA" id="ARBA00022723"/>
    </source>
</evidence>
<dbReference type="InterPro" id="IPR002477">
    <property type="entry name" value="Peptidoglycan-bd-like"/>
</dbReference>
<evidence type="ECO:0000256" key="13">
    <source>
        <dbReference type="SAM" id="SignalP"/>
    </source>
</evidence>
<evidence type="ECO:0000259" key="14">
    <source>
        <dbReference type="SMART" id="SM00235"/>
    </source>
</evidence>
<protein>
    <submittedName>
        <fullName evidence="15">Envelysin</fullName>
        <ecNumber evidence="15">3.4.24.12</ecNumber>
    </submittedName>
    <submittedName>
        <fullName evidence="16">Putative matrixin family protein</fullName>
    </submittedName>
</protein>
<feature type="binding site" evidence="11">
    <location>
        <position position="222"/>
    </location>
    <ligand>
        <name>Zn(2+)</name>
        <dbReference type="ChEBI" id="CHEBI:29105"/>
        <label>1</label>
    </ligand>
</feature>
<proteinExistence type="inferred from homology"/>
<feature type="active site" evidence="10">
    <location>
        <position position="261"/>
    </location>
</feature>
<dbReference type="EMBL" id="MNCJ02000328">
    <property type="protein sequence ID" value="KAF5775563.1"/>
    <property type="molecule type" value="Genomic_DNA"/>
</dbReference>
<dbReference type="PRINTS" id="PR00138">
    <property type="entry name" value="MATRIXIN"/>
</dbReference>
<dbReference type="STRING" id="4232.A0A251SYI6"/>
<dbReference type="Pfam" id="PF00413">
    <property type="entry name" value="Peptidase_M10"/>
    <property type="match status" value="1"/>
</dbReference>
<dbReference type="GO" id="GO:0006508">
    <property type="term" value="P:proteolysis"/>
    <property type="evidence" value="ECO:0007669"/>
    <property type="project" value="UniProtKB-KW"/>
</dbReference>
<keyword evidence="3 11" id="KW-0479">Metal-binding</keyword>
<feature type="binding site" evidence="11">
    <location>
        <position position="209"/>
    </location>
    <ligand>
        <name>Zn(2+)</name>
        <dbReference type="ChEBI" id="CHEBI:29105"/>
        <label>1</label>
    </ligand>
</feature>
<accession>A0A251SYI6</accession>
<keyword evidence="11" id="KW-0106">Calcium</keyword>
<feature type="binding site" evidence="11">
    <location>
        <position position="214"/>
    </location>
    <ligand>
        <name>Ca(2+)</name>
        <dbReference type="ChEBI" id="CHEBI:29108"/>
        <label>3</label>
    </ligand>
</feature>
<evidence type="ECO:0000313" key="16">
    <source>
        <dbReference type="EMBL" id="OTG03326.1"/>
    </source>
</evidence>
<organism evidence="16 17">
    <name type="scientific">Helianthus annuus</name>
    <name type="common">Common sunflower</name>
    <dbReference type="NCBI Taxonomy" id="4232"/>
    <lineage>
        <taxon>Eukaryota</taxon>
        <taxon>Viridiplantae</taxon>
        <taxon>Streptophyta</taxon>
        <taxon>Embryophyta</taxon>
        <taxon>Tracheophyta</taxon>
        <taxon>Spermatophyta</taxon>
        <taxon>Magnoliopsida</taxon>
        <taxon>eudicotyledons</taxon>
        <taxon>Gunneridae</taxon>
        <taxon>Pentapetalae</taxon>
        <taxon>asterids</taxon>
        <taxon>campanulids</taxon>
        <taxon>Asterales</taxon>
        <taxon>Asteraceae</taxon>
        <taxon>Asteroideae</taxon>
        <taxon>Heliantheae alliance</taxon>
        <taxon>Heliantheae</taxon>
        <taxon>Helianthus</taxon>
    </lineage>
</organism>
<sequence>MHFIFFLLLLFYPTCFLARTTPPATTMISTVNHHNSTWSTFGKFIDTSKGSHVSGISDLKNYMQRFGYLQVSETSINDEFNEEFEVAITRYQRKLGLTVTGKLDTETISQMTVPRCGVRDTAPPLNTHAIQHYKYFKGKPRWSRAMPTTLTYAFSPNNIISSVNLSDIKVIFRRAFSRWSSVIPVNFTEAEDYGFSDIKIGFYNGDHDDGEPFDGVLGVLAHGFSPESGRLHLDAAETWAVDFEREKSAVAIDLESVAIHEIGHVLGLAHSSVKESVMYPSLKPREKKTDLKVDDIEGIQQLYGSNPNFNIEALAQSDTSSNRGVGSKIELRLSWWTIAFAMVLIACVNIKG</sequence>
<dbReference type="GO" id="GO:0004222">
    <property type="term" value="F:metalloendopeptidase activity"/>
    <property type="evidence" value="ECO:0000318"/>
    <property type="project" value="GO_Central"/>
</dbReference>
<feature type="binding site" evidence="11">
    <location>
        <position position="234"/>
    </location>
    <ligand>
        <name>Ca(2+)</name>
        <dbReference type="ChEBI" id="CHEBI:29108"/>
        <label>3</label>
    </ligand>
</feature>
<dbReference type="GO" id="GO:0008270">
    <property type="term" value="F:zinc ion binding"/>
    <property type="evidence" value="ECO:0007669"/>
    <property type="project" value="InterPro"/>
</dbReference>
<feature type="transmembrane region" description="Helical" evidence="12">
    <location>
        <begin position="333"/>
        <end position="350"/>
    </location>
</feature>
<evidence type="ECO:0000256" key="4">
    <source>
        <dbReference type="ARBA" id="ARBA00022729"/>
    </source>
</evidence>
<keyword evidence="4 13" id="KW-0732">Signal</keyword>
<dbReference type="AlphaFoldDB" id="A0A251SYI6"/>
<keyword evidence="12" id="KW-1133">Transmembrane helix</keyword>
<gene>
    <name evidence="16" type="ORF">HannXRQ_Chr13g0422851</name>
    <name evidence="15" type="ORF">HanXRQr2_Chr13g0613451</name>
</gene>
<feature type="binding site" evidence="11">
    <location>
        <position position="197"/>
    </location>
    <ligand>
        <name>Ca(2+)</name>
        <dbReference type="ChEBI" id="CHEBI:29108"/>
        <label>2</label>
    </ligand>
</feature>
<feature type="binding site" evidence="11">
    <location>
        <position position="270"/>
    </location>
    <ligand>
        <name>Zn(2+)</name>
        <dbReference type="ChEBI" id="CHEBI:29105"/>
        <label>2</label>
        <note>catalytic</note>
    </ligand>
</feature>
<dbReference type="EMBL" id="CM007902">
    <property type="protein sequence ID" value="OTG03326.1"/>
    <property type="molecule type" value="Genomic_DNA"/>
</dbReference>
<dbReference type="Pfam" id="PF01471">
    <property type="entry name" value="PG_binding_1"/>
    <property type="match status" value="1"/>
</dbReference>
<evidence type="ECO:0000256" key="7">
    <source>
        <dbReference type="ARBA" id="ARBA00023049"/>
    </source>
</evidence>
<feature type="binding site" evidence="11">
    <location>
        <position position="237"/>
    </location>
    <ligand>
        <name>Ca(2+)</name>
        <dbReference type="ChEBI" id="CHEBI:29108"/>
        <label>3</label>
    </ligand>
</feature>
<keyword evidence="9" id="KW-0325">Glycoprotein</keyword>
<dbReference type="InterPro" id="IPR024079">
    <property type="entry name" value="MetalloPept_cat_dom_sf"/>
</dbReference>
<keyword evidence="6 11" id="KW-0862">Zinc</keyword>
<evidence type="ECO:0000256" key="5">
    <source>
        <dbReference type="ARBA" id="ARBA00022801"/>
    </source>
</evidence>
<dbReference type="OMA" id="KRYFHHF"/>
<feature type="binding site" evidence="11">
    <location>
        <position position="264"/>
    </location>
    <ligand>
        <name>Zn(2+)</name>
        <dbReference type="ChEBI" id="CHEBI:29105"/>
        <label>2</label>
        <note>catalytic</note>
    </ligand>
</feature>
<dbReference type="InterPro" id="IPR006026">
    <property type="entry name" value="Peptidase_Metallo"/>
</dbReference>
<dbReference type="InterPro" id="IPR001818">
    <property type="entry name" value="Pept_M10_metallopeptidase"/>
</dbReference>
<evidence type="ECO:0000256" key="6">
    <source>
        <dbReference type="ARBA" id="ARBA00022833"/>
    </source>
</evidence>
<evidence type="ECO:0000256" key="1">
    <source>
        <dbReference type="ARBA" id="ARBA00009614"/>
    </source>
</evidence>
<reference evidence="15 17" key="1">
    <citation type="journal article" date="2017" name="Nature">
        <title>The sunflower genome provides insights into oil metabolism, flowering and Asterid evolution.</title>
        <authorList>
            <person name="Badouin H."/>
            <person name="Gouzy J."/>
            <person name="Grassa C.J."/>
            <person name="Murat F."/>
            <person name="Staton S.E."/>
            <person name="Cottret L."/>
            <person name="Lelandais-Briere C."/>
            <person name="Owens G.L."/>
            <person name="Carrere S."/>
            <person name="Mayjonade B."/>
            <person name="Legrand L."/>
            <person name="Gill N."/>
            <person name="Kane N.C."/>
            <person name="Bowers J.E."/>
            <person name="Hubner S."/>
            <person name="Bellec A."/>
            <person name="Berard A."/>
            <person name="Berges H."/>
            <person name="Blanchet N."/>
            <person name="Boniface M.C."/>
            <person name="Brunel D."/>
            <person name="Catrice O."/>
            <person name="Chaidir N."/>
            <person name="Claudel C."/>
            <person name="Donnadieu C."/>
            <person name="Faraut T."/>
            <person name="Fievet G."/>
            <person name="Helmstetter N."/>
            <person name="King M."/>
            <person name="Knapp S.J."/>
            <person name="Lai Z."/>
            <person name="Le Paslier M.C."/>
            <person name="Lippi Y."/>
            <person name="Lorenzon L."/>
            <person name="Mandel J.R."/>
            <person name="Marage G."/>
            <person name="Marchand G."/>
            <person name="Marquand E."/>
            <person name="Bret-Mestries E."/>
            <person name="Morien E."/>
            <person name="Nambeesan S."/>
            <person name="Nguyen T."/>
            <person name="Pegot-Espagnet P."/>
            <person name="Pouilly N."/>
            <person name="Raftis F."/>
            <person name="Sallet E."/>
            <person name="Schiex T."/>
            <person name="Thomas J."/>
            <person name="Vandecasteele C."/>
            <person name="Vares D."/>
            <person name="Vear F."/>
            <person name="Vautrin S."/>
            <person name="Crespi M."/>
            <person name="Mangin B."/>
            <person name="Burke J.M."/>
            <person name="Salse J."/>
            <person name="Munos S."/>
            <person name="Vincourt P."/>
            <person name="Rieseberg L.H."/>
            <person name="Langlade N.B."/>
        </authorList>
    </citation>
    <scope>NUCLEOTIDE SEQUENCE [LARGE SCALE GENOMIC DNA]</scope>
    <source>
        <strain evidence="17">cv. SF193</strain>
        <tissue evidence="15">Leaves</tissue>
    </source>
</reference>
<dbReference type="Gene3D" id="3.40.390.10">
    <property type="entry name" value="Collagenase (Catalytic Domain)"/>
    <property type="match status" value="1"/>
</dbReference>
<feature type="binding site" evidence="11">
    <location>
        <position position="207"/>
    </location>
    <ligand>
        <name>Zn(2+)</name>
        <dbReference type="ChEBI" id="CHEBI:29105"/>
        <label>1</label>
    </ligand>
</feature>
<dbReference type="GO" id="GO:0031012">
    <property type="term" value="C:extracellular matrix"/>
    <property type="evidence" value="ECO:0007669"/>
    <property type="project" value="InterPro"/>
</dbReference>
<keyword evidence="12" id="KW-0472">Membrane</keyword>
<dbReference type="Proteomes" id="UP000215914">
    <property type="component" value="Chromosome 13"/>
</dbReference>
<evidence type="ECO:0000256" key="2">
    <source>
        <dbReference type="ARBA" id="ARBA00022670"/>
    </source>
</evidence>
<dbReference type="InParanoid" id="A0A251SYI6"/>
<dbReference type="SUPFAM" id="SSF55486">
    <property type="entry name" value="Metalloproteases ('zincins'), catalytic domain"/>
    <property type="match status" value="1"/>
</dbReference>
<evidence type="ECO:0000313" key="17">
    <source>
        <dbReference type="Proteomes" id="UP000215914"/>
    </source>
</evidence>
<comment type="similarity">
    <text evidence="1">Belongs to the peptidase M10A family. Matrix metalloproteinases (MMPs) subfamily.</text>
</comment>
<dbReference type="SMART" id="SM00235">
    <property type="entry name" value="ZnMc"/>
    <property type="match status" value="1"/>
</dbReference>
<dbReference type="GO" id="GO:0030198">
    <property type="term" value="P:extracellular matrix organization"/>
    <property type="evidence" value="ECO:0000318"/>
    <property type="project" value="GO_Central"/>
</dbReference>
<dbReference type="PANTHER" id="PTHR10201">
    <property type="entry name" value="MATRIX METALLOPROTEINASE"/>
    <property type="match status" value="1"/>
</dbReference>
<feature type="domain" description="Peptidase metallopeptidase" evidence="14">
    <location>
        <begin position="138"/>
        <end position="305"/>
    </location>
</feature>
<feature type="binding site" evidence="11">
    <location>
        <position position="215"/>
    </location>
    <ligand>
        <name>Ca(2+)</name>
        <dbReference type="ChEBI" id="CHEBI:29108"/>
        <label>3</label>
    </ligand>
</feature>
<dbReference type="OrthoDB" id="406838at2759"/>
<dbReference type="FunCoup" id="A0A251SYI6">
    <property type="interactions" value="93"/>
</dbReference>
<dbReference type="PANTHER" id="PTHR10201:SF321">
    <property type="entry name" value="METALLOENDOPROTEINASE 4-MMP"/>
    <property type="match status" value="1"/>
</dbReference>
<evidence type="ECO:0000313" key="15">
    <source>
        <dbReference type="EMBL" id="KAF5775563.1"/>
    </source>
</evidence>
<dbReference type="FunFam" id="3.40.390.10:FF:000018">
    <property type="entry name" value="Metalloendoproteinase 1"/>
    <property type="match status" value="1"/>
</dbReference>
<keyword evidence="2" id="KW-0645">Protease</keyword>
<keyword evidence="12" id="KW-0812">Transmembrane</keyword>
<reference evidence="16" key="2">
    <citation type="submission" date="2017-02" db="EMBL/GenBank/DDBJ databases">
        <title>Sunflower complete genome.</title>
        <authorList>
            <person name="Langlade N."/>
            <person name="Munos S."/>
        </authorList>
    </citation>
    <scope>NUCLEOTIDE SEQUENCE [LARGE SCALE GENOMIC DNA]</scope>
    <source>
        <tissue evidence="16">Leaves</tissue>
    </source>
</reference>
<dbReference type="CDD" id="cd04278">
    <property type="entry name" value="ZnMc_MMP"/>
    <property type="match status" value="1"/>
</dbReference>
<evidence type="ECO:0000256" key="11">
    <source>
        <dbReference type="PIRSR" id="PIRSR621190-2"/>
    </source>
</evidence>
<comment type="cofactor">
    <cofactor evidence="11">
        <name>Ca(2+)</name>
        <dbReference type="ChEBI" id="CHEBI:29108"/>
    </cofactor>
    <text evidence="11">Can bind about 5 Ca(2+) ions per subunit.</text>
</comment>
<feature type="binding site" description="in inhibited form" evidence="11">
    <location>
        <position position="116"/>
    </location>
    <ligand>
        <name>Zn(2+)</name>
        <dbReference type="ChEBI" id="CHEBI:29105"/>
        <label>2</label>
        <note>catalytic</note>
    </ligand>
</feature>
<feature type="binding site" evidence="11">
    <location>
        <position position="237"/>
    </location>
    <ligand>
        <name>Ca(2+)</name>
        <dbReference type="ChEBI" id="CHEBI:29108"/>
        <label>1</label>
    </ligand>
</feature>
<dbReference type="GO" id="GO:0030574">
    <property type="term" value="P:collagen catabolic process"/>
    <property type="evidence" value="ECO:0000318"/>
    <property type="project" value="GO_Central"/>
</dbReference>
<keyword evidence="7" id="KW-0482">Metalloprotease</keyword>
<comment type="cofactor">
    <cofactor evidence="11">
        <name>Zn(2+)</name>
        <dbReference type="ChEBI" id="CHEBI:29105"/>
    </cofactor>
    <text evidence="11">Binds 2 Zn(2+) ions per subunit.</text>
</comment>
<evidence type="ECO:0000256" key="9">
    <source>
        <dbReference type="ARBA" id="ARBA00023180"/>
    </source>
</evidence>
<reference evidence="15" key="3">
    <citation type="submission" date="2020-06" db="EMBL/GenBank/DDBJ databases">
        <title>Helianthus annuus Genome sequencing and assembly Release 2.</title>
        <authorList>
            <person name="Gouzy J."/>
            <person name="Langlade N."/>
            <person name="Munos S."/>
        </authorList>
    </citation>
    <scope>NUCLEOTIDE SEQUENCE</scope>
    <source>
        <tissue evidence="15">Leaves</tissue>
    </source>
</reference>
<dbReference type="InterPro" id="IPR021190">
    <property type="entry name" value="Pept_M10A"/>
</dbReference>
<feature type="binding site" evidence="11">
    <location>
        <position position="232"/>
    </location>
    <ligand>
        <name>Zn(2+)</name>
        <dbReference type="ChEBI" id="CHEBI:29105"/>
        <label>1</label>
    </ligand>
</feature>
<dbReference type="EC" id="3.4.24.12" evidence="15"/>
<dbReference type="SUPFAM" id="SSF47090">
    <property type="entry name" value="PGBD-like"/>
    <property type="match status" value="1"/>
</dbReference>
<feature type="signal peptide" evidence="13">
    <location>
        <begin position="1"/>
        <end position="18"/>
    </location>
</feature>
<evidence type="ECO:0000256" key="8">
    <source>
        <dbReference type="ARBA" id="ARBA00023145"/>
    </source>
</evidence>
<dbReference type="InterPro" id="IPR036365">
    <property type="entry name" value="PGBD-like_sf"/>
</dbReference>
<name>A0A251SYI6_HELAN</name>
<feature type="binding site" evidence="11">
    <location>
        <position position="260"/>
    </location>
    <ligand>
        <name>Zn(2+)</name>
        <dbReference type="ChEBI" id="CHEBI:29105"/>
        <label>2</label>
        <note>catalytic</note>
    </ligand>
</feature>
<evidence type="ECO:0000256" key="12">
    <source>
        <dbReference type="SAM" id="Phobius"/>
    </source>
</evidence>
<feature type="chain" id="PRO_5041163679" evidence="13">
    <location>
        <begin position="19"/>
        <end position="352"/>
    </location>
</feature>
<dbReference type="InterPro" id="IPR033739">
    <property type="entry name" value="M10A_MMP"/>
</dbReference>
<keyword evidence="17" id="KW-1185">Reference proteome</keyword>
<keyword evidence="8" id="KW-0865">Zymogen</keyword>